<dbReference type="PROSITE" id="PS50977">
    <property type="entry name" value="HTH_TETR_2"/>
    <property type="match status" value="1"/>
</dbReference>
<gene>
    <name evidence="6" type="ORF">DES53_105229</name>
</gene>
<evidence type="ECO:0000313" key="7">
    <source>
        <dbReference type="Proteomes" id="UP000253426"/>
    </source>
</evidence>
<dbReference type="Gene3D" id="1.10.10.60">
    <property type="entry name" value="Homeodomain-like"/>
    <property type="match status" value="1"/>
</dbReference>
<proteinExistence type="predicted"/>
<dbReference type="Pfam" id="PF16925">
    <property type="entry name" value="TetR_C_13"/>
    <property type="match status" value="1"/>
</dbReference>
<dbReference type="InterPro" id="IPR011075">
    <property type="entry name" value="TetR_C"/>
</dbReference>
<keyword evidence="7" id="KW-1185">Reference proteome</keyword>
<dbReference type="RefSeq" id="WP_113959298.1">
    <property type="nucleotide sequence ID" value="NZ_QNRR01000005.1"/>
</dbReference>
<dbReference type="GO" id="GO:0003677">
    <property type="term" value="F:DNA binding"/>
    <property type="evidence" value="ECO:0007669"/>
    <property type="project" value="UniProtKB-UniRule"/>
</dbReference>
<evidence type="ECO:0000256" key="4">
    <source>
        <dbReference type="PROSITE-ProRule" id="PRU00335"/>
    </source>
</evidence>
<keyword evidence="2 4" id="KW-0238">DNA-binding</keyword>
<comment type="caution">
    <text evidence="6">The sequence shown here is derived from an EMBL/GenBank/DDBJ whole genome shotgun (WGS) entry which is preliminary data.</text>
</comment>
<keyword evidence="3" id="KW-0804">Transcription</keyword>
<dbReference type="EMBL" id="QNRR01000005">
    <property type="protein sequence ID" value="RBP43830.1"/>
    <property type="molecule type" value="Genomic_DNA"/>
</dbReference>
<dbReference type="PANTHER" id="PTHR47506">
    <property type="entry name" value="TRANSCRIPTIONAL REGULATORY PROTEIN"/>
    <property type="match status" value="1"/>
</dbReference>
<dbReference type="Proteomes" id="UP000253426">
    <property type="component" value="Unassembled WGS sequence"/>
</dbReference>
<reference evidence="6 7" key="1">
    <citation type="submission" date="2018-06" db="EMBL/GenBank/DDBJ databases">
        <title>Genomic Encyclopedia of Type Strains, Phase IV (KMG-IV): sequencing the most valuable type-strain genomes for metagenomic binning, comparative biology and taxonomic classification.</title>
        <authorList>
            <person name="Goeker M."/>
        </authorList>
    </citation>
    <scope>NUCLEOTIDE SEQUENCE [LARGE SCALE GENOMIC DNA]</scope>
    <source>
        <strain evidence="6 7">DSM 25532</strain>
    </source>
</reference>
<evidence type="ECO:0000256" key="2">
    <source>
        <dbReference type="ARBA" id="ARBA00023125"/>
    </source>
</evidence>
<dbReference type="PANTHER" id="PTHR47506:SF1">
    <property type="entry name" value="HTH-TYPE TRANSCRIPTIONAL REGULATOR YJDC"/>
    <property type="match status" value="1"/>
</dbReference>
<protein>
    <submittedName>
        <fullName evidence="6">TetR family transcriptional regulator</fullName>
    </submittedName>
</protein>
<dbReference type="SUPFAM" id="SSF48498">
    <property type="entry name" value="Tetracyclin repressor-like, C-terminal domain"/>
    <property type="match status" value="1"/>
</dbReference>
<dbReference type="Gene3D" id="1.10.357.10">
    <property type="entry name" value="Tetracycline Repressor, domain 2"/>
    <property type="match status" value="1"/>
</dbReference>
<dbReference type="InterPro" id="IPR001647">
    <property type="entry name" value="HTH_TetR"/>
</dbReference>
<dbReference type="InterPro" id="IPR036271">
    <property type="entry name" value="Tet_transcr_reg_TetR-rel_C_sf"/>
</dbReference>
<feature type="domain" description="HTH tetR-type" evidence="5">
    <location>
        <begin position="6"/>
        <end position="66"/>
    </location>
</feature>
<evidence type="ECO:0000259" key="5">
    <source>
        <dbReference type="PROSITE" id="PS50977"/>
    </source>
</evidence>
<dbReference type="OrthoDB" id="9795242at2"/>
<evidence type="ECO:0000313" key="6">
    <source>
        <dbReference type="EMBL" id="RBP43830.1"/>
    </source>
</evidence>
<feature type="DNA-binding region" description="H-T-H motif" evidence="4">
    <location>
        <begin position="29"/>
        <end position="48"/>
    </location>
</feature>
<evidence type="ECO:0000256" key="3">
    <source>
        <dbReference type="ARBA" id="ARBA00023163"/>
    </source>
</evidence>
<evidence type="ECO:0000256" key="1">
    <source>
        <dbReference type="ARBA" id="ARBA00023015"/>
    </source>
</evidence>
<accession>A0A366HLM4</accession>
<organism evidence="6 7">
    <name type="scientific">Roseimicrobium gellanilyticum</name>
    <dbReference type="NCBI Taxonomy" id="748857"/>
    <lineage>
        <taxon>Bacteria</taxon>
        <taxon>Pseudomonadati</taxon>
        <taxon>Verrucomicrobiota</taxon>
        <taxon>Verrucomicrobiia</taxon>
        <taxon>Verrucomicrobiales</taxon>
        <taxon>Verrucomicrobiaceae</taxon>
        <taxon>Roseimicrobium</taxon>
    </lineage>
</organism>
<name>A0A366HLM4_9BACT</name>
<sequence>MPRTKEFDEAEVLDRALELFRARGFKATSFADLTTELGVSRQSLYDTYGDKEELFLAALKRYMTAGAECMKQRLADPGPVREVLMGIFDQLISQHCGKGSHGCLLVNTLVEIAPDSRARALAAEHARTVEGLFISRLCVAQRAGEIEREKDPVELARFFHHTLLGMAVAARAHDQKDALRQTARLALKVLD</sequence>
<dbReference type="AlphaFoldDB" id="A0A366HLM4"/>
<dbReference type="Pfam" id="PF00440">
    <property type="entry name" value="TetR_N"/>
    <property type="match status" value="1"/>
</dbReference>
<dbReference type="InterPro" id="IPR009057">
    <property type="entry name" value="Homeodomain-like_sf"/>
</dbReference>
<dbReference type="SUPFAM" id="SSF46689">
    <property type="entry name" value="Homeodomain-like"/>
    <property type="match status" value="1"/>
</dbReference>
<keyword evidence="1" id="KW-0805">Transcription regulation</keyword>
<dbReference type="PRINTS" id="PR00455">
    <property type="entry name" value="HTHTETR"/>
</dbReference>